<evidence type="ECO:0000256" key="1">
    <source>
        <dbReference type="SAM" id="Phobius"/>
    </source>
</evidence>
<gene>
    <name evidence="2" type="ORF">DZC72_05465</name>
</gene>
<name>A0A3R8R4U6_9FLAO</name>
<keyword evidence="1" id="KW-0812">Transmembrane</keyword>
<dbReference type="RefSeq" id="WP_125221842.1">
    <property type="nucleotide sequence ID" value="NZ_QUSX01000001.1"/>
</dbReference>
<organism evidence="2 3">
    <name type="scientific">Maribacter algicola</name>
    <dbReference type="NCBI Taxonomy" id="2498892"/>
    <lineage>
        <taxon>Bacteria</taxon>
        <taxon>Pseudomonadati</taxon>
        <taxon>Bacteroidota</taxon>
        <taxon>Flavobacteriia</taxon>
        <taxon>Flavobacteriales</taxon>
        <taxon>Flavobacteriaceae</taxon>
        <taxon>Maribacter</taxon>
    </lineage>
</organism>
<accession>A0A3R8R4U6</accession>
<evidence type="ECO:0000313" key="3">
    <source>
        <dbReference type="Proteomes" id="UP000286990"/>
    </source>
</evidence>
<feature type="transmembrane region" description="Helical" evidence="1">
    <location>
        <begin position="303"/>
        <end position="323"/>
    </location>
</feature>
<keyword evidence="1" id="KW-0472">Membrane</keyword>
<evidence type="ECO:0000313" key="2">
    <source>
        <dbReference type="EMBL" id="RRQ50027.1"/>
    </source>
</evidence>
<keyword evidence="1" id="KW-1133">Transmembrane helix</keyword>
<feature type="transmembrane region" description="Helical" evidence="1">
    <location>
        <begin position="47"/>
        <end position="64"/>
    </location>
</feature>
<comment type="caution">
    <text evidence="2">The sequence shown here is derived from an EMBL/GenBank/DDBJ whole genome shotgun (WGS) entry which is preliminary data.</text>
</comment>
<dbReference type="OrthoDB" id="1452530at2"/>
<proteinExistence type="predicted"/>
<dbReference type="AlphaFoldDB" id="A0A3R8R4U6"/>
<keyword evidence="3" id="KW-1185">Reference proteome</keyword>
<dbReference type="EMBL" id="QUSX01000001">
    <property type="protein sequence ID" value="RRQ50027.1"/>
    <property type="molecule type" value="Genomic_DNA"/>
</dbReference>
<dbReference type="Proteomes" id="UP000286990">
    <property type="component" value="Unassembled WGS sequence"/>
</dbReference>
<reference evidence="3" key="1">
    <citation type="submission" date="2018-12" db="EMBL/GenBank/DDBJ databases">
        <title>Maribacter lutimaris sp. nov., isolated from marine sediment.</title>
        <authorList>
            <person name="Kim K.K."/>
        </authorList>
    </citation>
    <scope>NUCLEOTIDE SEQUENCE [LARGE SCALE GENOMIC DNA]</scope>
    <source>
        <strain evidence="3">PoM-212</strain>
    </source>
</reference>
<protein>
    <submittedName>
        <fullName evidence="2">Uncharacterized protein</fullName>
    </submittedName>
</protein>
<sequence length="334" mass="38432">MAENQSIKNQDSSDEIDLGQLFQLIGRGFNAIFRFILRVFLYLKKNAFILIGLILLGLAVGYGLNQIVSKRLKTEVIVKPQLNSKNYLYDVIDELQSNIAAKDTSFFQSIGIMDIDFSGLEITVGKAMEEVTSETDMQYLELLQNFENTNAIADLLRAELEDKSSFSHRITFYYKNKEKGSEFAKKVMDYINSNSYFDDVLQITRNNAENRIEQNQVLLEQVDRIVTNYTNNLASGNNPISSERIILDNQEQVNIADLFQYKNILIRDIEAKKLELAEQLQPISIINFGKPQIVRKSFFGKNIVLVPIVFILFFFLISFLRYLNRKAKLPENSK</sequence>